<keyword evidence="4" id="KW-0808">Transferase</keyword>
<evidence type="ECO:0000256" key="13">
    <source>
        <dbReference type="SAM" id="Phobius"/>
    </source>
</evidence>
<dbReference type="SUPFAM" id="SSF47384">
    <property type="entry name" value="Homodimeric domain of signal transducing histidine kinase"/>
    <property type="match status" value="1"/>
</dbReference>
<dbReference type="RefSeq" id="WP_035969298.1">
    <property type="nucleotide sequence ID" value="NZ_BMEG01000002.1"/>
</dbReference>
<evidence type="ECO:0000259" key="15">
    <source>
        <dbReference type="PROSITE" id="PS50110"/>
    </source>
</evidence>
<feature type="modified residue" description="4-aspartylphosphate" evidence="11">
    <location>
        <position position="540"/>
    </location>
</feature>
<dbReference type="PANTHER" id="PTHR43047">
    <property type="entry name" value="TWO-COMPONENT HISTIDINE PROTEIN KINASE"/>
    <property type="match status" value="1"/>
</dbReference>
<evidence type="ECO:0000256" key="7">
    <source>
        <dbReference type="ARBA" id="ARBA00023012"/>
    </source>
</evidence>
<dbReference type="Pfam" id="PF00072">
    <property type="entry name" value="Response_reg"/>
    <property type="match status" value="1"/>
</dbReference>
<keyword evidence="7" id="KW-0902">Two-component regulatory system</keyword>
<dbReference type="InterPro" id="IPR011006">
    <property type="entry name" value="CheY-like_superfamily"/>
</dbReference>
<dbReference type="Gene3D" id="3.40.50.2300">
    <property type="match status" value="1"/>
</dbReference>
<comment type="catalytic activity">
    <reaction evidence="1">
        <text>ATP + protein L-histidine = ADP + protein N-phospho-L-histidine.</text>
        <dbReference type="EC" id="2.7.13.3"/>
    </reaction>
</comment>
<feature type="transmembrane region" description="Helical" evidence="13">
    <location>
        <begin position="195"/>
        <end position="219"/>
    </location>
</feature>
<evidence type="ECO:0000256" key="5">
    <source>
        <dbReference type="ARBA" id="ARBA00022729"/>
    </source>
</evidence>
<dbReference type="InterPro" id="IPR036097">
    <property type="entry name" value="HisK_dim/P_sf"/>
</dbReference>
<keyword evidence="8" id="KW-0843">Virulence</keyword>
<evidence type="ECO:0000313" key="19">
    <source>
        <dbReference type="Proteomes" id="UP000597138"/>
    </source>
</evidence>
<proteinExistence type="predicted"/>
<reference evidence="17 18" key="2">
    <citation type="submission" date="2014-03" db="EMBL/GenBank/DDBJ databases">
        <title>Draft Genome Sequences of Four Burkholderia Strains.</title>
        <authorList>
            <person name="Liu X.Y."/>
            <person name="Li C.X."/>
            <person name="Xu J.H."/>
        </authorList>
    </citation>
    <scope>NUCLEOTIDE SEQUENCE [LARGE SCALE GENOMIC DNA]</scope>
    <source>
        <strain evidence="17 18">R27</strain>
    </source>
</reference>
<evidence type="ECO:0000313" key="16">
    <source>
        <dbReference type="EMBL" id="GGD65607.1"/>
    </source>
</evidence>
<dbReference type="FunFam" id="3.30.565.10:FF:000010">
    <property type="entry name" value="Sensor histidine kinase RcsC"/>
    <property type="match status" value="1"/>
</dbReference>
<evidence type="ECO:0000256" key="8">
    <source>
        <dbReference type="ARBA" id="ARBA00023026"/>
    </source>
</evidence>
<dbReference type="Gene3D" id="1.10.287.130">
    <property type="match status" value="1"/>
</dbReference>
<organism evidence="17 18">
    <name type="scientific">Caballeronia grimmiae</name>
    <dbReference type="NCBI Taxonomy" id="1071679"/>
    <lineage>
        <taxon>Bacteria</taxon>
        <taxon>Pseudomonadati</taxon>
        <taxon>Pseudomonadota</taxon>
        <taxon>Betaproteobacteria</taxon>
        <taxon>Burkholderiales</taxon>
        <taxon>Burkholderiaceae</taxon>
        <taxon>Caballeronia</taxon>
    </lineage>
</organism>
<feature type="domain" description="Response regulatory" evidence="15">
    <location>
        <begin position="491"/>
        <end position="607"/>
    </location>
</feature>
<reference evidence="16" key="1">
    <citation type="journal article" date="2014" name="Int. J. Syst. Evol. Microbiol.">
        <title>Complete genome of a new Firmicutes species belonging to the dominant human colonic microbiota ('Ruminococcus bicirculans') reveals two chromosomes and a selective capacity to utilize plant glucans.</title>
        <authorList>
            <consortium name="NISC Comparative Sequencing Program"/>
            <person name="Wegmann U."/>
            <person name="Louis P."/>
            <person name="Goesmann A."/>
            <person name="Henrissat B."/>
            <person name="Duncan S.H."/>
            <person name="Flint H.J."/>
        </authorList>
    </citation>
    <scope>NUCLEOTIDE SEQUENCE</scope>
    <source>
        <strain evidence="16">CGMCC 1.11013</strain>
    </source>
</reference>
<feature type="transmembrane region" description="Helical" evidence="13">
    <location>
        <begin position="22"/>
        <end position="44"/>
    </location>
</feature>
<keyword evidence="3 11" id="KW-0597">Phosphoprotein</keyword>
<name>A0A069NIL6_9BURK</name>
<keyword evidence="13" id="KW-0812">Transmembrane</keyword>
<evidence type="ECO:0000256" key="3">
    <source>
        <dbReference type="ARBA" id="ARBA00022553"/>
    </source>
</evidence>
<dbReference type="EMBL" id="JFHE01000038">
    <property type="protein sequence ID" value="KDR28042.1"/>
    <property type="molecule type" value="Genomic_DNA"/>
</dbReference>
<keyword evidence="12" id="KW-0175">Coiled coil</keyword>
<dbReference type="PRINTS" id="PR00344">
    <property type="entry name" value="BCTRLSENSOR"/>
</dbReference>
<dbReference type="GO" id="GO:0009927">
    <property type="term" value="F:histidine phosphotransfer kinase activity"/>
    <property type="evidence" value="ECO:0007669"/>
    <property type="project" value="TreeGrafter"/>
</dbReference>
<dbReference type="EMBL" id="BMEG01000002">
    <property type="protein sequence ID" value="GGD65607.1"/>
    <property type="molecule type" value="Genomic_DNA"/>
</dbReference>
<comment type="caution">
    <text evidence="17">The sequence shown here is derived from an EMBL/GenBank/DDBJ whole genome shotgun (WGS) entry which is preliminary data.</text>
</comment>
<dbReference type="SMART" id="SM00387">
    <property type="entry name" value="HATPase_c"/>
    <property type="match status" value="1"/>
</dbReference>
<reference evidence="19" key="3">
    <citation type="journal article" date="2019" name="Int. J. Syst. Evol. Microbiol.">
        <title>The Global Catalogue of Microorganisms (GCM) 10K type strain sequencing project: providing services to taxonomists for standard genome sequencing and annotation.</title>
        <authorList>
            <consortium name="The Broad Institute Genomics Platform"/>
            <consortium name="The Broad Institute Genome Sequencing Center for Infectious Disease"/>
            <person name="Wu L."/>
            <person name="Ma J."/>
        </authorList>
    </citation>
    <scope>NUCLEOTIDE SEQUENCE [LARGE SCALE GENOMIC DNA]</scope>
    <source>
        <strain evidence="19">CGMCC 1.11013</strain>
    </source>
</reference>
<dbReference type="GO" id="GO:0000155">
    <property type="term" value="F:phosphorelay sensor kinase activity"/>
    <property type="evidence" value="ECO:0007669"/>
    <property type="project" value="InterPro"/>
</dbReference>
<evidence type="ECO:0000256" key="11">
    <source>
        <dbReference type="PROSITE-ProRule" id="PRU00169"/>
    </source>
</evidence>
<dbReference type="Pfam" id="PF00512">
    <property type="entry name" value="HisKA"/>
    <property type="match status" value="1"/>
</dbReference>
<keyword evidence="19" id="KW-1185">Reference proteome</keyword>
<dbReference type="SMART" id="SM00448">
    <property type="entry name" value="REC"/>
    <property type="match status" value="1"/>
</dbReference>
<evidence type="ECO:0000259" key="14">
    <source>
        <dbReference type="PROSITE" id="PS50109"/>
    </source>
</evidence>
<dbReference type="Proteomes" id="UP000027439">
    <property type="component" value="Unassembled WGS sequence"/>
</dbReference>
<dbReference type="InterPro" id="IPR001789">
    <property type="entry name" value="Sig_transdc_resp-reg_receiver"/>
</dbReference>
<keyword evidence="13" id="KW-0472">Membrane</keyword>
<dbReference type="CDD" id="cd17546">
    <property type="entry name" value="REC_hyHK_CKI1_RcsC-like"/>
    <property type="match status" value="1"/>
</dbReference>
<comment type="function">
    <text evidence="9">Member of the two-component regulatory system BvgS/BvgA. Phosphorylates BvgA via a four-step phosphorelay in response to environmental signals.</text>
</comment>
<dbReference type="InterPro" id="IPR003661">
    <property type="entry name" value="HisK_dim/P_dom"/>
</dbReference>
<evidence type="ECO:0000256" key="2">
    <source>
        <dbReference type="ARBA" id="ARBA00012438"/>
    </source>
</evidence>
<dbReference type="SMART" id="SM00388">
    <property type="entry name" value="HisKA"/>
    <property type="match status" value="1"/>
</dbReference>
<dbReference type="SUPFAM" id="SSF55874">
    <property type="entry name" value="ATPase domain of HSP90 chaperone/DNA topoisomerase II/histidine kinase"/>
    <property type="match status" value="1"/>
</dbReference>
<feature type="domain" description="Histidine kinase" evidence="14">
    <location>
        <begin position="255"/>
        <end position="470"/>
    </location>
</feature>
<evidence type="ECO:0000313" key="17">
    <source>
        <dbReference type="EMBL" id="KDR28042.1"/>
    </source>
</evidence>
<dbReference type="PROSITE" id="PS50110">
    <property type="entry name" value="RESPONSE_REGULATORY"/>
    <property type="match status" value="1"/>
</dbReference>
<dbReference type="SUPFAM" id="SSF52172">
    <property type="entry name" value="CheY-like"/>
    <property type="match status" value="1"/>
</dbReference>
<keyword evidence="13" id="KW-1133">Transmembrane helix</keyword>
<feature type="coiled-coil region" evidence="12">
    <location>
        <begin position="122"/>
        <end position="149"/>
    </location>
</feature>
<sequence length="614" mass="67672">MAITRTDASLRTPAARPWLRRVWYAVILALAVAPPFGIVGYMVYSGLVSRESHHIVMPYEGVYWNAAQLQIAYERFETQVLLYRNGIDEDADAVRASYARLLARLDDASKTTRTPEGHEALLARQREILRQLRTALASIELDVQTLQGERQRTLRIIGVLRQNAPAVSELASGRRLMDAAEHEAIYYDFQAKRRYLIYSGILLGLLSAGATSLLLLNGYRRTRLIEQQRAALAAEHQATRAAREAGVAKDTFLGMISHELRTPLHAIVSSIELLGLNLRNEADRKIIQRLETGARHLEAQMRDLTDYARLGAGKLELRMAVFDPAELLESIVDANAPAATSKGLHLRGDYTGKRGPLESDPHRVRQIVTNLVTNAIKYTDSGSIDVHFARSETRLDITVTDTGPGISREQLPLIFQEFTQLDSSSTRRFDGAGMGLAVVRGLVELLGGTIEVSSEVGEGAAFRVSLPAASVERMPELGETHADAPGSRKSRVLVIDDHEAIRESLIEMLTHLGYWAVGAPDVDSALAWLRAYDADVILADLHMPGKDGYSFANEYRARTAPGGSVPIIAVSAYVPELVDPSASVLFFDYLLKPVRYDVLKAAVHRAATARRRAA</sequence>
<dbReference type="Gene3D" id="3.30.565.10">
    <property type="entry name" value="Histidine kinase-like ATPase, C-terminal domain"/>
    <property type="match status" value="1"/>
</dbReference>
<dbReference type="PANTHER" id="PTHR43047:SF72">
    <property type="entry name" value="OSMOSENSING HISTIDINE PROTEIN KINASE SLN1"/>
    <property type="match status" value="1"/>
</dbReference>
<dbReference type="InterPro" id="IPR004358">
    <property type="entry name" value="Sig_transdc_His_kin-like_C"/>
</dbReference>
<dbReference type="EC" id="2.7.13.3" evidence="2"/>
<reference evidence="16" key="4">
    <citation type="submission" date="2024-05" db="EMBL/GenBank/DDBJ databases">
        <authorList>
            <person name="Sun Q."/>
            <person name="Zhou Y."/>
        </authorList>
    </citation>
    <scope>NUCLEOTIDE SEQUENCE</scope>
    <source>
        <strain evidence="16">CGMCC 1.11013</strain>
    </source>
</reference>
<dbReference type="CDD" id="cd16922">
    <property type="entry name" value="HATPase_EvgS-ArcB-TorS-like"/>
    <property type="match status" value="1"/>
</dbReference>
<dbReference type="InterPro" id="IPR003594">
    <property type="entry name" value="HATPase_dom"/>
</dbReference>
<dbReference type="CDD" id="cd00082">
    <property type="entry name" value="HisKA"/>
    <property type="match status" value="1"/>
</dbReference>
<evidence type="ECO:0000256" key="12">
    <source>
        <dbReference type="SAM" id="Coils"/>
    </source>
</evidence>
<dbReference type="OrthoDB" id="8887826at2"/>
<dbReference type="STRING" id="1071679.BG57_20025"/>
<gene>
    <name evidence="17" type="ORF">BG57_20025</name>
    <name evidence="16" type="ORF">GCM10010985_19680</name>
</gene>
<evidence type="ECO:0000256" key="9">
    <source>
        <dbReference type="ARBA" id="ARBA00058004"/>
    </source>
</evidence>
<evidence type="ECO:0000256" key="6">
    <source>
        <dbReference type="ARBA" id="ARBA00022777"/>
    </source>
</evidence>
<keyword evidence="6 17" id="KW-0418">Kinase</keyword>
<accession>A0A069NIL6</accession>
<protein>
    <recommendedName>
        <fullName evidence="10">Virulence sensor protein BvgS</fullName>
        <ecNumber evidence="2">2.7.13.3</ecNumber>
    </recommendedName>
</protein>
<dbReference type="GO" id="GO:0005886">
    <property type="term" value="C:plasma membrane"/>
    <property type="evidence" value="ECO:0007669"/>
    <property type="project" value="TreeGrafter"/>
</dbReference>
<dbReference type="Pfam" id="PF02518">
    <property type="entry name" value="HATPase_c"/>
    <property type="match status" value="1"/>
</dbReference>
<evidence type="ECO:0000256" key="4">
    <source>
        <dbReference type="ARBA" id="ARBA00022679"/>
    </source>
</evidence>
<dbReference type="eggNOG" id="COG2205">
    <property type="taxonomic scope" value="Bacteria"/>
</dbReference>
<dbReference type="PROSITE" id="PS50109">
    <property type="entry name" value="HIS_KIN"/>
    <property type="match status" value="1"/>
</dbReference>
<dbReference type="InterPro" id="IPR005467">
    <property type="entry name" value="His_kinase_dom"/>
</dbReference>
<evidence type="ECO:0000256" key="1">
    <source>
        <dbReference type="ARBA" id="ARBA00000085"/>
    </source>
</evidence>
<dbReference type="Proteomes" id="UP000597138">
    <property type="component" value="Unassembled WGS sequence"/>
</dbReference>
<keyword evidence="5" id="KW-0732">Signal</keyword>
<dbReference type="InterPro" id="IPR036890">
    <property type="entry name" value="HATPase_C_sf"/>
</dbReference>
<evidence type="ECO:0000313" key="18">
    <source>
        <dbReference type="Proteomes" id="UP000027439"/>
    </source>
</evidence>
<evidence type="ECO:0000256" key="10">
    <source>
        <dbReference type="ARBA" id="ARBA00070152"/>
    </source>
</evidence>
<dbReference type="AlphaFoldDB" id="A0A069NIL6"/>